<dbReference type="HOGENOM" id="CLU_040082_4_2_1"/>
<proteinExistence type="predicted"/>
<organism evidence="1 2">
    <name type="scientific">Paxillus rubicundulus Ve08.2h10</name>
    <dbReference type="NCBI Taxonomy" id="930991"/>
    <lineage>
        <taxon>Eukaryota</taxon>
        <taxon>Fungi</taxon>
        <taxon>Dikarya</taxon>
        <taxon>Basidiomycota</taxon>
        <taxon>Agaricomycotina</taxon>
        <taxon>Agaricomycetes</taxon>
        <taxon>Agaricomycetidae</taxon>
        <taxon>Boletales</taxon>
        <taxon>Paxilineae</taxon>
        <taxon>Paxillaceae</taxon>
        <taxon>Paxillus</taxon>
    </lineage>
</organism>
<keyword evidence="2" id="KW-1185">Reference proteome</keyword>
<gene>
    <name evidence="1" type="ORF">PAXRUDRAFT_165667</name>
</gene>
<feature type="non-terminal residue" evidence="1">
    <location>
        <position position="1"/>
    </location>
</feature>
<dbReference type="OrthoDB" id="1681765at2759"/>
<name>A0A0D0DB42_9AGAM</name>
<evidence type="ECO:0000313" key="2">
    <source>
        <dbReference type="Proteomes" id="UP000054538"/>
    </source>
</evidence>
<protein>
    <submittedName>
        <fullName evidence="1">Unplaced genomic scaffold scaffold_2002, whole genome shotgun sequence</fullName>
    </submittedName>
</protein>
<dbReference type="AlphaFoldDB" id="A0A0D0DB42"/>
<dbReference type="InParanoid" id="A0A0D0DB42"/>
<dbReference type="Proteomes" id="UP000054538">
    <property type="component" value="Unassembled WGS sequence"/>
</dbReference>
<sequence length="104" mass="11932">FSLMIACPEYPPSIQAKFIPALAVLHNFIRIYNPQDAGFPVNTSRPRQEHPTVVPANYGQDVGIVEQNRAAKRRDDIAQAMWESYQTVLREWEEEGDKYLQGLE</sequence>
<evidence type="ECO:0000313" key="1">
    <source>
        <dbReference type="EMBL" id="KIK77814.1"/>
    </source>
</evidence>
<reference evidence="1 2" key="1">
    <citation type="submission" date="2014-04" db="EMBL/GenBank/DDBJ databases">
        <authorList>
            <consortium name="DOE Joint Genome Institute"/>
            <person name="Kuo A."/>
            <person name="Kohler A."/>
            <person name="Jargeat P."/>
            <person name="Nagy L.G."/>
            <person name="Floudas D."/>
            <person name="Copeland A."/>
            <person name="Barry K.W."/>
            <person name="Cichocki N."/>
            <person name="Veneault-Fourrey C."/>
            <person name="LaButti K."/>
            <person name="Lindquist E.A."/>
            <person name="Lipzen A."/>
            <person name="Lundell T."/>
            <person name="Morin E."/>
            <person name="Murat C."/>
            <person name="Sun H."/>
            <person name="Tunlid A."/>
            <person name="Henrissat B."/>
            <person name="Grigoriev I.V."/>
            <person name="Hibbett D.S."/>
            <person name="Martin F."/>
            <person name="Nordberg H.P."/>
            <person name="Cantor M.N."/>
            <person name="Hua S.X."/>
        </authorList>
    </citation>
    <scope>NUCLEOTIDE SEQUENCE [LARGE SCALE GENOMIC DNA]</scope>
    <source>
        <strain evidence="1 2">Ve08.2h10</strain>
    </source>
</reference>
<accession>A0A0D0DB42</accession>
<reference evidence="2" key="2">
    <citation type="submission" date="2015-01" db="EMBL/GenBank/DDBJ databases">
        <title>Evolutionary Origins and Diversification of the Mycorrhizal Mutualists.</title>
        <authorList>
            <consortium name="DOE Joint Genome Institute"/>
            <consortium name="Mycorrhizal Genomics Consortium"/>
            <person name="Kohler A."/>
            <person name="Kuo A."/>
            <person name="Nagy L.G."/>
            <person name="Floudas D."/>
            <person name="Copeland A."/>
            <person name="Barry K.W."/>
            <person name="Cichocki N."/>
            <person name="Veneault-Fourrey C."/>
            <person name="LaButti K."/>
            <person name="Lindquist E.A."/>
            <person name="Lipzen A."/>
            <person name="Lundell T."/>
            <person name="Morin E."/>
            <person name="Murat C."/>
            <person name="Riley R."/>
            <person name="Ohm R."/>
            <person name="Sun H."/>
            <person name="Tunlid A."/>
            <person name="Henrissat B."/>
            <person name="Grigoriev I.V."/>
            <person name="Hibbett D.S."/>
            <person name="Martin F."/>
        </authorList>
    </citation>
    <scope>NUCLEOTIDE SEQUENCE [LARGE SCALE GENOMIC DNA]</scope>
    <source>
        <strain evidence="2">Ve08.2h10</strain>
    </source>
</reference>
<dbReference type="EMBL" id="KN826824">
    <property type="protein sequence ID" value="KIK77814.1"/>
    <property type="molecule type" value="Genomic_DNA"/>
</dbReference>